<feature type="compositionally biased region" description="Basic and acidic residues" evidence="1">
    <location>
        <begin position="338"/>
        <end position="351"/>
    </location>
</feature>
<evidence type="ECO:0000256" key="1">
    <source>
        <dbReference type="SAM" id="MobiDB-lite"/>
    </source>
</evidence>
<dbReference type="AlphaFoldDB" id="A5BFP1"/>
<gene>
    <name evidence="2" type="ORF">VITISV_006633</name>
</gene>
<sequence>MYGILEFVIKSPLKTLTFGRQERRERATVFSEKEEKRKKCKFFSSCPDFIKDRIWSFGKSLERKRRREKNVGFSHHAQISSNVRSRFVRGPIELKFEGEVRGSCIFNMNGEDRIWSFGQSLERKRRREKNVGFSHHAQISSNVRSHFVRGPIELKFEGEVRGSCIFNMNGGDWIWSFGQSLEGKRRREKNSGFLHHAQISSKVRCRFFHGLIELKFGGEPFSTRRNRPPLIPTRCQLSRMNPGCEISGEGGTSADRVPGVRHPGKVERRWIGFLMQDIRVEWRRRGISGVRHPGGMAVERIPGEAPGWNDGGEDSGCETLREGGSSMDWIPDARHPGRMAEERTSGVRHPDGMTAERTPGVRHPGKVDRRWIGFRMQGIRVEWRRRGIPGVTHLGGMTVERNSGCDTPGWDGLCRAPQGGPFACPKGLHLR</sequence>
<dbReference type="EMBL" id="AM457963">
    <property type="protein sequence ID" value="CAN67879.1"/>
    <property type="molecule type" value="Genomic_DNA"/>
</dbReference>
<name>A5BFP1_VITVI</name>
<accession>A5BFP1</accession>
<feature type="region of interest" description="Disordered" evidence="1">
    <location>
        <begin position="338"/>
        <end position="364"/>
    </location>
</feature>
<protein>
    <submittedName>
        <fullName evidence="2">Uncharacterized protein</fullName>
    </submittedName>
</protein>
<organism evidence="2">
    <name type="scientific">Vitis vinifera</name>
    <name type="common">Grape</name>
    <dbReference type="NCBI Taxonomy" id="29760"/>
    <lineage>
        <taxon>Eukaryota</taxon>
        <taxon>Viridiplantae</taxon>
        <taxon>Streptophyta</taxon>
        <taxon>Embryophyta</taxon>
        <taxon>Tracheophyta</taxon>
        <taxon>Spermatophyta</taxon>
        <taxon>Magnoliopsida</taxon>
        <taxon>eudicotyledons</taxon>
        <taxon>Gunneridae</taxon>
        <taxon>Pentapetalae</taxon>
        <taxon>rosids</taxon>
        <taxon>Vitales</taxon>
        <taxon>Vitaceae</taxon>
        <taxon>Viteae</taxon>
        <taxon>Vitis</taxon>
    </lineage>
</organism>
<evidence type="ECO:0000313" key="2">
    <source>
        <dbReference type="EMBL" id="CAN67879.1"/>
    </source>
</evidence>
<reference evidence="2" key="1">
    <citation type="journal article" date="2007" name="PLoS ONE">
        <title>The first genome sequence of an elite grapevine cultivar (Pinot noir Vitis vinifera L.): coping with a highly heterozygous genome.</title>
        <authorList>
            <person name="Velasco R."/>
            <person name="Zharkikh A."/>
            <person name="Troggio M."/>
            <person name="Cartwright D.A."/>
            <person name="Cestaro A."/>
            <person name="Pruss D."/>
            <person name="Pindo M."/>
            <person name="FitzGerald L.M."/>
            <person name="Vezzulli S."/>
            <person name="Reid J."/>
            <person name="Malacarne G."/>
            <person name="Iliev D."/>
            <person name="Coppola G."/>
            <person name="Wardell B."/>
            <person name="Micheletti D."/>
            <person name="Macalma T."/>
            <person name="Facci M."/>
            <person name="Mitchell J.T."/>
            <person name="Perazzolli M."/>
            <person name="Eldredge G."/>
            <person name="Gatto P."/>
            <person name="Oyzerski R."/>
            <person name="Moretto M."/>
            <person name="Gutin N."/>
            <person name="Stefanini M."/>
            <person name="Chen Y."/>
            <person name="Segala C."/>
            <person name="Davenport C."/>
            <person name="Dematte L."/>
            <person name="Mraz A."/>
            <person name="Battilana J."/>
            <person name="Stormo K."/>
            <person name="Costa F."/>
            <person name="Tao Q."/>
            <person name="Si-Ammour A."/>
            <person name="Harkins T."/>
            <person name="Lackey A."/>
            <person name="Perbost C."/>
            <person name="Taillon B."/>
            <person name="Stella A."/>
            <person name="Solovyev V."/>
            <person name="Fawcett J.A."/>
            <person name="Sterck L."/>
            <person name="Vandepoele K."/>
            <person name="Grando S.M."/>
            <person name="Toppo S."/>
            <person name="Moser C."/>
            <person name="Lanchbury J."/>
            <person name="Bogden R."/>
            <person name="Skolnick M."/>
            <person name="Sgaramella V."/>
            <person name="Bhatnagar S.K."/>
            <person name="Fontana P."/>
            <person name="Gutin A."/>
            <person name="Van de Peer Y."/>
            <person name="Salamini F."/>
            <person name="Viola R."/>
        </authorList>
    </citation>
    <scope>NUCLEOTIDE SEQUENCE</scope>
</reference>
<proteinExistence type="predicted"/>
<dbReference type="ExpressionAtlas" id="A5BFP1">
    <property type="expression patterns" value="baseline"/>
</dbReference>